<proteinExistence type="predicted"/>
<evidence type="ECO:0000313" key="3">
    <source>
        <dbReference type="Proteomes" id="UP001054252"/>
    </source>
</evidence>
<dbReference type="AlphaFoldDB" id="A0AAV5KE68"/>
<protein>
    <submittedName>
        <fullName evidence="2">Uncharacterized protein</fullName>
    </submittedName>
</protein>
<gene>
    <name evidence="2" type="ORF">SLEP1_g32664</name>
</gene>
<reference evidence="2 3" key="1">
    <citation type="journal article" date="2021" name="Commun. Biol.">
        <title>The genome of Shorea leprosula (Dipterocarpaceae) highlights the ecological relevance of drought in aseasonal tropical rainforests.</title>
        <authorList>
            <person name="Ng K.K.S."/>
            <person name="Kobayashi M.J."/>
            <person name="Fawcett J.A."/>
            <person name="Hatakeyama M."/>
            <person name="Paape T."/>
            <person name="Ng C.H."/>
            <person name="Ang C.C."/>
            <person name="Tnah L.H."/>
            <person name="Lee C.T."/>
            <person name="Nishiyama T."/>
            <person name="Sese J."/>
            <person name="O'Brien M.J."/>
            <person name="Copetti D."/>
            <person name="Mohd Noor M.I."/>
            <person name="Ong R.C."/>
            <person name="Putra M."/>
            <person name="Sireger I.Z."/>
            <person name="Indrioko S."/>
            <person name="Kosugi Y."/>
            <person name="Izuno A."/>
            <person name="Isagi Y."/>
            <person name="Lee S.L."/>
            <person name="Shimizu K.K."/>
        </authorList>
    </citation>
    <scope>NUCLEOTIDE SEQUENCE [LARGE SCALE GENOMIC DNA]</scope>
    <source>
        <strain evidence="2">214</strain>
    </source>
</reference>
<dbReference type="SUPFAM" id="SSF53448">
    <property type="entry name" value="Nucleotide-diphospho-sugar transferases"/>
    <property type="match status" value="1"/>
</dbReference>
<comment type="caution">
    <text evidence="2">The sequence shown here is derived from an EMBL/GenBank/DDBJ whole genome shotgun (WGS) entry which is preliminary data.</text>
</comment>
<name>A0AAV5KE68_9ROSI</name>
<keyword evidence="3" id="KW-1185">Reference proteome</keyword>
<sequence length="122" mass="13952">MELKSGEQRRPPTAPPETVASLRPHPHGKPHNSCNPVSTSTPACSFLSLASPSTTKLLRKLKITPLTPFAEQDFLNMFFREIYEPIPPIYNLVLAMLCGTRRTLSWKLKFSFLRNYLKFNNY</sequence>
<dbReference type="EMBL" id="BPVZ01000061">
    <property type="protein sequence ID" value="GKV22843.1"/>
    <property type="molecule type" value="Genomic_DNA"/>
</dbReference>
<feature type="compositionally biased region" description="Basic and acidic residues" evidence="1">
    <location>
        <begin position="1"/>
        <end position="10"/>
    </location>
</feature>
<organism evidence="2 3">
    <name type="scientific">Rubroshorea leprosula</name>
    <dbReference type="NCBI Taxonomy" id="152421"/>
    <lineage>
        <taxon>Eukaryota</taxon>
        <taxon>Viridiplantae</taxon>
        <taxon>Streptophyta</taxon>
        <taxon>Embryophyta</taxon>
        <taxon>Tracheophyta</taxon>
        <taxon>Spermatophyta</taxon>
        <taxon>Magnoliopsida</taxon>
        <taxon>eudicotyledons</taxon>
        <taxon>Gunneridae</taxon>
        <taxon>Pentapetalae</taxon>
        <taxon>rosids</taxon>
        <taxon>malvids</taxon>
        <taxon>Malvales</taxon>
        <taxon>Dipterocarpaceae</taxon>
        <taxon>Rubroshorea</taxon>
    </lineage>
</organism>
<dbReference type="InterPro" id="IPR029044">
    <property type="entry name" value="Nucleotide-diphossugar_trans"/>
</dbReference>
<feature type="region of interest" description="Disordered" evidence="1">
    <location>
        <begin position="1"/>
        <end position="39"/>
    </location>
</feature>
<evidence type="ECO:0000256" key="1">
    <source>
        <dbReference type="SAM" id="MobiDB-lite"/>
    </source>
</evidence>
<accession>A0AAV5KE68</accession>
<dbReference type="Proteomes" id="UP001054252">
    <property type="component" value="Unassembled WGS sequence"/>
</dbReference>
<evidence type="ECO:0000313" key="2">
    <source>
        <dbReference type="EMBL" id="GKV22843.1"/>
    </source>
</evidence>